<keyword evidence="2" id="KW-1185">Reference proteome</keyword>
<proteinExistence type="predicted"/>
<accession>V5BPH0</accession>
<evidence type="ECO:0000313" key="1">
    <source>
        <dbReference type="EMBL" id="ESS66473.1"/>
    </source>
</evidence>
<evidence type="ECO:0000313" key="2">
    <source>
        <dbReference type="Proteomes" id="UP000017842"/>
    </source>
</evidence>
<gene>
    <name evidence="1" type="ORF">MGMO_188c00020</name>
</gene>
<reference evidence="1 2" key="1">
    <citation type="journal article" date="2013" name="Genome Announc.">
        <title>Draft Genome Sequence of the Methanotrophic Gammaproteobacterium Methyloglobulus morosus DSM 22980 Strain KoM1.</title>
        <authorList>
            <person name="Poehlein A."/>
            <person name="Deutzmann J.S."/>
            <person name="Daniel R."/>
            <person name="Simeonova D.D."/>
        </authorList>
    </citation>
    <scope>NUCLEOTIDE SEQUENCE [LARGE SCALE GENOMIC DNA]</scope>
    <source>
        <strain evidence="1 2">KoM1</strain>
    </source>
</reference>
<comment type="caution">
    <text evidence="1">The sequence shown here is derived from an EMBL/GenBank/DDBJ whole genome shotgun (WGS) entry which is preliminary data.</text>
</comment>
<sequence length="118" mass="13017">MPAGLGIAADSPGLAKYHPPGHHGVLEEIGLSWLAVYGYKMLVVAIEPGLIELPVQPTKGDPDSIFKPVKGKGSIDDRCQIISFLKVDRQPIIYQVCLFRFDKSQRYRTFNAIAAHNN</sequence>
<organism evidence="1 2">
    <name type="scientific">Methyloglobulus morosus KoM1</name>
    <dbReference type="NCBI Taxonomy" id="1116472"/>
    <lineage>
        <taxon>Bacteria</taxon>
        <taxon>Pseudomonadati</taxon>
        <taxon>Pseudomonadota</taxon>
        <taxon>Gammaproteobacteria</taxon>
        <taxon>Methylococcales</taxon>
        <taxon>Methylococcaceae</taxon>
        <taxon>Methyloglobulus</taxon>
    </lineage>
</organism>
<dbReference type="EMBL" id="AYLO01000169">
    <property type="protein sequence ID" value="ESS66473.1"/>
    <property type="molecule type" value="Genomic_DNA"/>
</dbReference>
<name>V5BPH0_9GAMM</name>
<protein>
    <submittedName>
        <fullName evidence="1">Uncharacterized protein</fullName>
    </submittedName>
</protein>
<dbReference type="AlphaFoldDB" id="V5BPH0"/>
<dbReference type="Proteomes" id="UP000017842">
    <property type="component" value="Unassembled WGS sequence"/>
</dbReference>
<dbReference type="RefSeq" id="WP_023496587.1">
    <property type="nucleotide sequence ID" value="NZ_AYLO01000169.1"/>
</dbReference>